<reference evidence="8" key="1">
    <citation type="submission" date="2023-03" db="EMBL/GenBank/DDBJ databases">
        <title>Andean soil-derived lignocellulolytic bacterial consortium as a source of novel taxa and putative plastic-active enzymes.</title>
        <authorList>
            <person name="Diaz-Garcia L."/>
            <person name="Chuvochina M."/>
            <person name="Feuerriegel G."/>
            <person name="Bunk B."/>
            <person name="Sproer C."/>
            <person name="Streit W.R."/>
            <person name="Rodriguez L.M."/>
            <person name="Overmann J."/>
            <person name="Jimenez D.J."/>
        </authorList>
    </citation>
    <scope>NUCLEOTIDE SEQUENCE</scope>
    <source>
        <strain evidence="8">MAG 26</strain>
    </source>
</reference>
<evidence type="ECO:0000313" key="9">
    <source>
        <dbReference type="Proteomes" id="UP001218362"/>
    </source>
</evidence>
<feature type="binding site" evidence="7">
    <location>
        <position position="181"/>
    </location>
    <ligand>
        <name>Na(+)</name>
        <dbReference type="ChEBI" id="CHEBI:29101"/>
    </ligand>
</feature>
<comment type="function">
    <text evidence="7">Protease subunit of a proteasome-like degradation complex believed to be a general protein degrading machinery.</text>
</comment>
<dbReference type="CDD" id="cd01913">
    <property type="entry name" value="protease_HslV"/>
    <property type="match status" value="1"/>
</dbReference>
<dbReference type="Gene3D" id="3.60.20.10">
    <property type="entry name" value="Glutamine Phosphoribosylpyrophosphate, subunit 1, domain 1"/>
    <property type="match status" value="1"/>
</dbReference>
<evidence type="ECO:0000313" key="8">
    <source>
        <dbReference type="EMBL" id="WEK46003.1"/>
    </source>
</evidence>
<dbReference type="GO" id="GO:0004298">
    <property type="term" value="F:threonine-type endopeptidase activity"/>
    <property type="evidence" value="ECO:0007669"/>
    <property type="project" value="UniProtKB-KW"/>
</dbReference>
<dbReference type="GO" id="GO:0005839">
    <property type="term" value="C:proteasome core complex"/>
    <property type="evidence" value="ECO:0007669"/>
    <property type="project" value="InterPro"/>
</dbReference>
<keyword evidence="5 7" id="KW-0378">Hydrolase</keyword>
<dbReference type="AlphaFoldDB" id="A0AAJ5X3Y3"/>
<dbReference type="PANTHER" id="PTHR32194:SF7">
    <property type="entry name" value="ATP-DEPENDENT PROTEASE SUBUNIT HSLV"/>
    <property type="match status" value="1"/>
</dbReference>
<comment type="similarity">
    <text evidence="1 7">Belongs to the peptidase T1B family. HslV subfamily.</text>
</comment>
<dbReference type="GO" id="GO:0046872">
    <property type="term" value="F:metal ion binding"/>
    <property type="evidence" value="ECO:0007669"/>
    <property type="project" value="UniProtKB-KW"/>
</dbReference>
<evidence type="ECO:0000256" key="4">
    <source>
        <dbReference type="ARBA" id="ARBA00022698"/>
    </source>
</evidence>
<protein>
    <recommendedName>
        <fullName evidence="7">ATP-dependent protease subunit HslV</fullName>
        <ecNumber evidence="7">3.4.25.2</ecNumber>
    </recommendedName>
</protein>
<proteinExistence type="inferred from homology"/>
<dbReference type="PROSITE" id="PS51476">
    <property type="entry name" value="PROTEASOME_BETA_2"/>
    <property type="match status" value="1"/>
</dbReference>
<keyword evidence="4 7" id="KW-0888">Threonine protease</keyword>
<keyword evidence="3 7" id="KW-0645">Protease</keyword>
<accession>A0AAJ5X3Y3</accession>
<keyword evidence="6 7" id="KW-0915">Sodium</keyword>
<dbReference type="GO" id="GO:0051603">
    <property type="term" value="P:proteolysis involved in protein catabolic process"/>
    <property type="evidence" value="ECO:0007669"/>
    <property type="project" value="InterPro"/>
</dbReference>
<sequence>MTEDKGSHGLIQWHGTTIIGVRKGGKTVIAGDGQVSMGNTVMKPNAKKVRRIGQGGKVIAGFAGATADAFTLFERLEKKLEQYNGQLLRAAVELAKDWRTDKYLRNLEALMIVADAETLLVLTGNGDVLEPEGGPESQIAAIGSGGNYALAAARAIDAYEQDAETIARRAMGVAAEICVFTNDRVTVETI</sequence>
<keyword evidence="7" id="KW-0479">Metal-binding</keyword>
<feature type="binding site" evidence="7">
    <location>
        <position position="175"/>
    </location>
    <ligand>
        <name>Na(+)</name>
        <dbReference type="ChEBI" id="CHEBI:29101"/>
    </ligand>
</feature>
<dbReference type="InterPro" id="IPR001353">
    <property type="entry name" value="Proteasome_sua/b"/>
</dbReference>
<comment type="activity regulation">
    <text evidence="7">Allosterically activated by HslU binding.</text>
</comment>
<dbReference type="InterPro" id="IPR022281">
    <property type="entry name" value="ATP-dep_Prtase_HsIV_su"/>
</dbReference>
<dbReference type="Proteomes" id="UP001218362">
    <property type="component" value="Chromosome"/>
</dbReference>
<evidence type="ECO:0000256" key="2">
    <source>
        <dbReference type="ARBA" id="ARBA00022533"/>
    </source>
</evidence>
<dbReference type="NCBIfam" id="TIGR03692">
    <property type="entry name" value="ATP_dep_HslV"/>
    <property type="match status" value="1"/>
</dbReference>
<dbReference type="PIRSF" id="PIRSF039093">
    <property type="entry name" value="HslV"/>
    <property type="match status" value="1"/>
</dbReference>
<dbReference type="HAMAP" id="MF_00248">
    <property type="entry name" value="HslV"/>
    <property type="match status" value="1"/>
</dbReference>
<dbReference type="Pfam" id="PF00227">
    <property type="entry name" value="Proteasome"/>
    <property type="match status" value="1"/>
</dbReference>
<dbReference type="EC" id="3.4.25.2" evidence="7"/>
<organism evidence="8 9">
    <name type="scientific">Candidatus Andeanibacterium colombiense</name>
    <dbReference type="NCBI Taxonomy" id="3121345"/>
    <lineage>
        <taxon>Bacteria</taxon>
        <taxon>Pseudomonadati</taxon>
        <taxon>Pseudomonadota</taxon>
        <taxon>Alphaproteobacteria</taxon>
        <taxon>Sphingomonadales</taxon>
        <taxon>Sphingomonadaceae</taxon>
        <taxon>Candidatus Andeanibacterium</taxon>
    </lineage>
</organism>
<comment type="subcellular location">
    <subcellularLocation>
        <location evidence="7">Cytoplasm</location>
    </subcellularLocation>
</comment>
<dbReference type="EMBL" id="CP119316">
    <property type="protein sequence ID" value="WEK46003.1"/>
    <property type="molecule type" value="Genomic_DNA"/>
</dbReference>
<dbReference type="SUPFAM" id="SSF56235">
    <property type="entry name" value="N-terminal nucleophile aminohydrolases (Ntn hydrolases)"/>
    <property type="match status" value="1"/>
</dbReference>
<dbReference type="InterPro" id="IPR029055">
    <property type="entry name" value="Ntn_hydrolases_N"/>
</dbReference>
<dbReference type="KEGG" id="acob:P0Y56_13335"/>
<dbReference type="NCBIfam" id="NF003964">
    <property type="entry name" value="PRK05456.1"/>
    <property type="match status" value="1"/>
</dbReference>
<keyword evidence="7" id="KW-0963">Cytoplasm</keyword>
<evidence type="ECO:0000256" key="5">
    <source>
        <dbReference type="ARBA" id="ARBA00022801"/>
    </source>
</evidence>
<comment type="subunit">
    <text evidence="7">A double ring-shaped homohexamer of HslV is capped on each side by a ring-shaped HslU homohexamer. The assembly of the HslU/HslV complex is dependent on binding of ATP.</text>
</comment>
<gene>
    <name evidence="7 8" type="primary">hslV</name>
    <name evidence="8" type="ORF">P0Y56_13335</name>
</gene>
<evidence type="ECO:0000256" key="1">
    <source>
        <dbReference type="ARBA" id="ARBA00006053"/>
    </source>
</evidence>
<keyword evidence="2 7" id="KW-0021">Allosteric enzyme</keyword>
<dbReference type="InterPro" id="IPR023333">
    <property type="entry name" value="Proteasome_suB-type"/>
</dbReference>
<dbReference type="PANTHER" id="PTHR32194">
    <property type="entry name" value="METALLOPROTEASE TLDD"/>
    <property type="match status" value="1"/>
</dbReference>
<evidence type="ECO:0000256" key="3">
    <source>
        <dbReference type="ARBA" id="ARBA00022670"/>
    </source>
</evidence>
<evidence type="ECO:0000256" key="6">
    <source>
        <dbReference type="ARBA" id="ARBA00023053"/>
    </source>
</evidence>
<evidence type="ECO:0000256" key="7">
    <source>
        <dbReference type="HAMAP-Rule" id="MF_00248"/>
    </source>
</evidence>
<feature type="active site" evidence="7">
    <location>
        <position position="16"/>
    </location>
</feature>
<feature type="binding site" evidence="7">
    <location>
        <position position="178"/>
    </location>
    <ligand>
        <name>Na(+)</name>
        <dbReference type="ChEBI" id="CHEBI:29101"/>
    </ligand>
</feature>
<dbReference type="GO" id="GO:0009376">
    <property type="term" value="C:HslUV protease complex"/>
    <property type="evidence" value="ECO:0007669"/>
    <property type="project" value="UniProtKB-UniRule"/>
</dbReference>
<name>A0AAJ5X3Y3_9SPHN</name>
<comment type="catalytic activity">
    <reaction evidence="7">
        <text>ATP-dependent cleavage of peptide bonds with broad specificity.</text>
        <dbReference type="EC" id="3.4.25.2"/>
    </reaction>
</comment>